<dbReference type="InterPro" id="IPR050879">
    <property type="entry name" value="Acyltransferase_3"/>
</dbReference>
<feature type="transmembrane region" description="Helical" evidence="1">
    <location>
        <begin position="108"/>
        <end position="131"/>
    </location>
</feature>
<keyword evidence="3" id="KW-0012">Acyltransferase</keyword>
<sequence length="396" mass="43330">MCDKIPPLPYPNLRAFMRHIKGLDGLRGIAALMVVLFHMDAFFGTAFSSTGQYTQATTAWQIYRRLIDGNFSVAIFFMLSGYVLLAAYEKTLSATYLTSSAIKRYFRLTPIVLASCVAAFLLQGMVGFHNVEAAQAIGGHQWLADEYREPLSFFGAIKCGLIGAYEGNLAYNGPLWTIRLELLGSFLLFGFAALFYTARHFPLYVATAICFMSALWGDDGLYLSLFLLGGMLVKYQRLRLPLIWIIPALVLATENQWTPEALFVSSHLPLPVSINALCHGAAAFLILAVTLKSDAFQRLLSIPPIAFLGRISFALYAFHLPIMMSIGAWVMVHGGAPRTAAVLAILATLAASLIVAFFASVTIDQWSQRISGAIAKALVRDDDKASPSYTKAAANQ</sequence>
<evidence type="ECO:0000256" key="1">
    <source>
        <dbReference type="SAM" id="Phobius"/>
    </source>
</evidence>
<feature type="domain" description="Acyltransferase 3" evidence="2">
    <location>
        <begin position="21"/>
        <end position="356"/>
    </location>
</feature>
<dbReference type="PANTHER" id="PTHR23028:SF134">
    <property type="entry name" value="PUTATIVE (AFU_ORTHOLOGUE AFUA_4G08520)-RELATED"/>
    <property type="match status" value="1"/>
</dbReference>
<evidence type="ECO:0000259" key="2">
    <source>
        <dbReference type="Pfam" id="PF01757"/>
    </source>
</evidence>
<feature type="transmembrane region" description="Helical" evidence="1">
    <location>
        <begin position="338"/>
        <end position="361"/>
    </location>
</feature>
<evidence type="ECO:0000313" key="3">
    <source>
        <dbReference type="EMBL" id="TDG23122.1"/>
    </source>
</evidence>
<feature type="transmembrane region" description="Helical" evidence="1">
    <location>
        <begin position="311"/>
        <end position="332"/>
    </location>
</feature>
<dbReference type="GO" id="GO:0016747">
    <property type="term" value="F:acyltransferase activity, transferring groups other than amino-acyl groups"/>
    <property type="evidence" value="ECO:0007669"/>
    <property type="project" value="InterPro"/>
</dbReference>
<dbReference type="Pfam" id="PF01757">
    <property type="entry name" value="Acyl_transf_3"/>
    <property type="match status" value="1"/>
</dbReference>
<feature type="transmembrane region" description="Helical" evidence="1">
    <location>
        <begin position="204"/>
        <end position="228"/>
    </location>
</feature>
<reference evidence="3 4" key="1">
    <citation type="submission" date="2019-03" db="EMBL/GenBank/DDBJ databases">
        <title>Paraburkholderia sp. 4M-K11, isolated from subtropical forest soil.</title>
        <authorList>
            <person name="Gao Z.-H."/>
            <person name="Qiu L.-H."/>
        </authorList>
    </citation>
    <scope>NUCLEOTIDE SEQUENCE [LARGE SCALE GENOMIC DNA]</scope>
    <source>
        <strain evidence="3 4">4M-K11</strain>
    </source>
</reference>
<feature type="transmembrane region" description="Helical" evidence="1">
    <location>
        <begin position="26"/>
        <end position="49"/>
    </location>
</feature>
<keyword evidence="3" id="KW-0808">Transferase</keyword>
<keyword evidence="4" id="KW-1185">Reference proteome</keyword>
<name>A0A4R5M931_9BURK</name>
<keyword evidence="1" id="KW-0812">Transmembrane</keyword>
<organism evidence="3 4">
    <name type="scientific">Paraburkholderia silviterrae</name>
    <dbReference type="NCBI Taxonomy" id="2528715"/>
    <lineage>
        <taxon>Bacteria</taxon>
        <taxon>Pseudomonadati</taxon>
        <taxon>Pseudomonadota</taxon>
        <taxon>Betaproteobacteria</taxon>
        <taxon>Burkholderiales</taxon>
        <taxon>Burkholderiaceae</taxon>
        <taxon>Paraburkholderia</taxon>
    </lineage>
</organism>
<comment type="caution">
    <text evidence="3">The sequence shown here is derived from an EMBL/GenBank/DDBJ whole genome shotgun (WGS) entry which is preliminary data.</text>
</comment>
<dbReference type="PANTHER" id="PTHR23028">
    <property type="entry name" value="ACETYLTRANSFERASE"/>
    <property type="match status" value="1"/>
</dbReference>
<feature type="transmembrane region" description="Helical" evidence="1">
    <location>
        <begin position="69"/>
        <end position="88"/>
    </location>
</feature>
<dbReference type="EMBL" id="SMRP01000006">
    <property type="protein sequence ID" value="TDG23122.1"/>
    <property type="molecule type" value="Genomic_DNA"/>
</dbReference>
<feature type="transmembrane region" description="Helical" evidence="1">
    <location>
        <begin position="270"/>
        <end position="291"/>
    </location>
</feature>
<dbReference type="InterPro" id="IPR002656">
    <property type="entry name" value="Acyl_transf_3_dom"/>
</dbReference>
<keyword evidence="1" id="KW-1133">Transmembrane helix</keyword>
<dbReference type="AlphaFoldDB" id="A0A4R5M931"/>
<accession>A0A4R5M931</accession>
<proteinExistence type="predicted"/>
<dbReference type="OrthoDB" id="9814807at2"/>
<dbReference type="Proteomes" id="UP000295722">
    <property type="component" value="Unassembled WGS sequence"/>
</dbReference>
<gene>
    <name evidence="3" type="ORF">EYW47_14335</name>
</gene>
<keyword evidence="1" id="KW-0472">Membrane</keyword>
<protein>
    <submittedName>
        <fullName evidence="3">Acyltransferase</fullName>
    </submittedName>
</protein>
<feature type="transmembrane region" description="Helical" evidence="1">
    <location>
        <begin position="178"/>
        <end position="198"/>
    </location>
</feature>
<evidence type="ECO:0000313" key="4">
    <source>
        <dbReference type="Proteomes" id="UP000295722"/>
    </source>
</evidence>